<accession>A0ABV9F158</accession>
<feature type="domain" description="Haemolysin activator HlyB C-terminal" evidence="2">
    <location>
        <begin position="230"/>
        <end position="549"/>
    </location>
</feature>
<dbReference type="Gene3D" id="3.10.20.310">
    <property type="entry name" value="membrane protein fhac"/>
    <property type="match status" value="1"/>
</dbReference>
<organism evidence="3 4">
    <name type="scientific">Sphingobium tyrosinilyticum</name>
    <dbReference type="NCBI Taxonomy" id="2715436"/>
    <lineage>
        <taxon>Bacteria</taxon>
        <taxon>Pseudomonadati</taxon>
        <taxon>Pseudomonadota</taxon>
        <taxon>Alphaproteobacteria</taxon>
        <taxon>Sphingomonadales</taxon>
        <taxon>Sphingomonadaceae</taxon>
        <taxon>Sphingobium</taxon>
    </lineage>
</organism>
<gene>
    <name evidence="3" type="ORF">ACFO3E_10550</name>
</gene>
<dbReference type="Pfam" id="PF03865">
    <property type="entry name" value="ShlB"/>
    <property type="match status" value="1"/>
</dbReference>
<dbReference type="PANTHER" id="PTHR34597">
    <property type="entry name" value="SLR1661 PROTEIN"/>
    <property type="match status" value="1"/>
</dbReference>
<feature type="region of interest" description="Disordered" evidence="1">
    <location>
        <begin position="35"/>
        <end position="60"/>
    </location>
</feature>
<evidence type="ECO:0000313" key="3">
    <source>
        <dbReference type="EMBL" id="MFC4594622.1"/>
    </source>
</evidence>
<dbReference type="EMBL" id="JBHSFZ010000021">
    <property type="protein sequence ID" value="MFC4594622.1"/>
    <property type="molecule type" value="Genomic_DNA"/>
</dbReference>
<protein>
    <submittedName>
        <fullName evidence="3">ShlB/FhaC/HecB family hemolysin secretion/activation protein</fullName>
    </submittedName>
</protein>
<dbReference type="InterPro" id="IPR005565">
    <property type="entry name" value="Hemolysn_activator_HlyB_C"/>
</dbReference>
<proteinExistence type="predicted"/>
<evidence type="ECO:0000313" key="4">
    <source>
        <dbReference type="Proteomes" id="UP001595957"/>
    </source>
</evidence>
<dbReference type="PANTHER" id="PTHR34597:SF6">
    <property type="entry name" value="BLR6126 PROTEIN"/>
    <property type="match status" value="1"/>
</dbReference>
<sequence length="593" mass="63324">MGLLGAGAITFTKRARLALALTAVVPVAAMSQVAPRAPTREELSPAERQGDVAPQGSRLTVEGGVERAPCPLADPRFANVTVNFAAVQFDGLRGVEPDVLKDSWIDLAGSDVPIASLCEVRDRAATALRQRGYLAAVQVPPQRIEKGGTVRFDILMAHLVAIEVRGDAGNSERLIAAHMEALKGQPLFNVHEAERHLLLARDLPGYDVRLALRPAGTAPGEVVGEVTVVRRRVEMDVNVQNFGSRAVGRFGGLARVRFNDLTGMGDSTVLSLFNTAQPDEQTVLQAGHSMALGGDGLRLSGDFTYAWTRPDIDGLDLSSKTMIATVALSYPLVRRQVHTLLASGGLDVIDQDLRIGSAPLSRDRLRVLFLRLEGEMIDPDSLISTAGYSGIEPKWRMGGNLELRHGLAGLGASEDCGNAATCVPTSQLGGDASALVVRAGVQAEYRPAPALTFALAPRAQYSPDQLLSYEQMSAGNYTVGRGYDPGALTGDSGVGVAAELRYGRITPKGPGAIALQPFLFFDAAWVWHQGSSFAGLDPQKLYSVGGGVRATWDNHARIDLTLATPLRKAAFQTERGDTRLLMSVTTRILPWGR</sequence>
<dbReference type="RefSeq" id="WP_380804557.1">
    <property type="nucleotide sequence ID" value="NZ_JBHSFZ010000021.1"/>
</dbReference>
<evidence type="ECO:0000259" key="2">
    <source>
        <dbReference type="Pfam" id="PF03865"/>
    </source>
</evidence>
<keyword evidence="4" id="KW-1185">Reference proteome</keyword>
<dbReference type="Proteomes" id="UP001595957">
    <property type="component" value="Unassembled WGS sequence"/>
</dbReference>
<feature type="compositionally biased region" description="Basic and acidic residues" evidence="1">
    <location>
        <begin position="38"/>
        <end position="50"/>
    </location>
</feature>
<dbReference type="Gene3D" id="2.40.160.50">
    <property type="entry name" value="membrane protein fhac: a member of the omp85/tpsb transporter family"/>
    <property type="match status" value="1"/>
</dbReference>
<comment type="caution">
    <text evidence="3">The sequence shown here is derived from an EMBL/GenBank/DDBJ whole genome shotgun (WGS) entry which is preliminary data.</text>
</comment>
<name>A0ABV9F158_9SPHN</name>
<evidence type="ECO:0000256" key="1">
    <source>
        <dbReference type="SAM" id="MobiDB-lite"/>
    </source>
</evidence>
<reference evidence="4" key="1">
    <citation type="journal article" date="2019" name="Int. J. Syst. Evol. Microbiol.">
        <title>The Global Catalogue of Microorganisms (GCM) 10K type strain sequencing project: providing services to taxonomists for standard genome sequencing and annotation.</title>
        <authorList>
            <consortium name="The Broad Institute Genomics Platform"/>
            <consortium name="The Broad Institute Genome Sequencing Center for Infectious Disease"/>
            <person name="Wu L."/>
            <person name="Ma J."/>
        </authorList>
    </citation>
    <scope>NUCLEOTIDE SEQUENCE [LARGE SCALE GENOMIC DNA]</scope>
    <source>
        <strain evidence="4">NBRC 103632</strain>
    </source>
</reference>
<dbReference type="InterPro" id="IPR051544">
    <property type="entry name" value="TPS_OM_transporter"/>
</dbReference>